<sequence length="60" mass="6968">MNSPLWIWQQPAWPRFTWQNEAIIDSKSPAVSPWVVAHIFMTQKAKVICGSLFIVVPLRF</sequence>
<organism evidence="1 2">
    <name type="scientific">Pseudomonas putida</name>
    <name type="common">Arthrobacter siderocapsulatus</name>
    <dbReference type="NCBI Taxonomy" id="303"/>
    <lineage>
        <taxon>Bacteria</taxon>
        <taxon>Pseudomonadati</taxon>
        <taxon>Pseudomonadota</taxon>
        <taxon>Gammaproteobacteria</taxon>
        <taxon>Pseudomonadales</taxon>
        <taxon>Pseudomonadaceae</taxon>
        <taxon>Pseudomonas</taxon>
    </lineage>
</organism>
<protein>
    <submittedName>
        <fullName evidence="1">DUF4172 domain-containing protein</fullName>
    </submittedName>
</protein>
<dbReference type="AlphaFoldDB" id="A0AAW4BPE6"/>
<comment type="caution">
    <text evidence="1">The sequence shown here is derived from an EMBL/GenBank/DDBJ whole genome shotgun (WGS) entry which is preliminary data.</text>
</comment>
<gene>
    <name evidence="1" type="ORF">IR015_06440</name>
</gene>
<reference evidence="1" key="1">
    <citation type="submission" date="2020-10" db="EMBL/GenBank/DDBJ databases">
        <title>Genome sequences of Pseudomonas isolates.</title>
        <authorList>
            <person name="Wessels L."/>
            <person name="Reich F."/>
            <person name="Hammerl J."/>
        </authorList>
    </citation>
    <scope>NUCLEOTIDE SEQUENCE</scope>
    <source>
        <strain evidence="1">20-MO00640-0</strain>
    </source>
</reference>
<proteinExistence type="predicted"/>
<dbReference type="Proteomes" id="UP000639504">
    <property type="component" value="Unassembled WGS sequence"/>
</dbReference>
<name>A0AAW4BPE6_PSEPU</name>
<dbReference type="RefSeq" id="WP_153670524.1">
    <property type="nucleotide sequence ID" value="NZ_JADLJW010000003.1"/>
</dbReference>
<accession>A0AAW4BPE6</accession>
<evidence type="ECO:0000313" key="1">
    <source>
        <dbReference type="EMBL" id="MBF8735047.1"/>
    </source>
</evidence>
<dbReference type="EMBL" id="JADLKB010000004">
    <property type="protein sequence ID" value="MBF8735047.1"/>
    <property type="molecule type" value="Genomic_DNA"/>
</dbReference>
<evidence type="ECO:0000313" key="2">
    <source>
        <dbReference type="Proteomes" id="UP000639504"/>
    </source>
</evidence>